<keyword evidence="9" id="KW-0472">Membrane</keyword>
<comment type="subcellular location">
    <subcellularLocation>
        <location evidence="2 10">Endoplasmic reticulum membrane</location>
        <topology evidence="2 10">Single-pass type I membrane protein</topology>
    </subcellularLocation>
</comment>
<evidence type="ECO:0000256" key="2">
    <source>
        <dbReference type="ARBA" id="ARBA00004115"/>
    </source>
</evidence>
<comment type="caution">
    <text evidence="11">The sequence shown here is derived from an EMBL/GenBank/DDBJ whole genome shotgun (WGS) entry which is preliminary data.</text>
</comment>
<dbReference type="GO" id="GO:0008250">
    <property type="term" value="C:oligosaccharyltransferase complex"/>
    <property type="evidence" value="ECO:0007669"/>
    <property type="project" value="UniProtKB-UniRule"/>
</dbReference>
<evidence type="ECO:0000256" key="9">
    <source>
        <dbReference type="ARBA" id="ARBA00023136"/>
    </source>
</evidence>
<comment type="subunit">
    <text evidence="10">Component of the oligosaccharyltransferase (OST) complex.</text>
</comment>
<name>A0A507CCB3_9FUNG</name>
<dbReference type="PANTHER" id="PTHR21049">
    <property type="entry name" value="RIBOPHORIN I"/>
    <property type="match status" value="1"/>
</dbReference>
<keyword evidence="8" id="KW-1133">Transmembrane helix</keyword>
<sequence length="464" mass="52281">MRVSTYVSLFLLAVLSISVGHKADQVPLLNENVDRTVDLASTGAITREVIKVSFRVADAKAGPAKDYLVAVPENVMERLASLDATIDDGRLEFERAGLHPASKRHLFRVKLPKPMKSGTLTIKIAYTHRVKPYPAEIPQGEKQYLEYSGSAYFLSPYPTKSQKTTLKLPKSNVISYSEQPSPVSKSGNAIYFGPYNDIEGDQYGDVDIHVHYEDPKPVLVVKELFRDVWVSHLGGKLSVEEHYELVNEGAKLKGHFSRIDYAMGAGTQGQMNVLRHLSLTFPAKVSNPYYRDIVGNVSTSRFRNERTKSVMEIQPRYPLWGGWKYTWYHGYDAPLSAFMRQKGSRYTLAIPFLSSTQDVAHDVVKLRIVLPEGADNLRVSLPFALNNEQHDRVYWYLDTIGRPATILEKRNAVDGEHSQVVYISYDYSDVNSLRKPLVASLAFFLLFVSSMLILRLDFSILPGV</sequence>
<dbReference type="GO" id="GO:0018279">
    <property type="term" value="P:protein N-linked glycosylation via asparagine"/>
    <property type="evidence" value="ECO:0007669"/>
    <property type="project" value="TreeGrafter"/>
</dbReference>
<protein>
    <recommendedName>
        <fullName evidence="10">Dolichyl-diphosphooligosaccharide--protein glycosyltransferase subunit 1</fullName>
    </recommendedName>
</protein>
<proteinExistence type="inferred from homology"/>
<gene>
    <name evidence="11" type="primary">STT3</name>
    <name evidence="11" type="ORF">SeLEV6574_g08197</name>
</gene>
<dbReference type="OrthoDB" id="310030at2759"/>
<keyword evidence="5" id="KW-0812">Transmembrane</keyword>
<dbReference type="VEuPathDB" id="FungiDB:SeMB42_g03554"/>
<dbReference type="InterPro" id="IPR007676">
    <property type="entry name" value="Ribophorin_I"/>
</dbReference>
<keyword evidence="6 10" id="KW-0732">Signal</keyword>
<organism evidence="11 12">
    <name type="scientific">Synchytrium endobioticum</name>
    <dbReference type="NCBI Taxonomy" id="286115"/>
    <lineage>
        <taxon>Eukaryota</taxon>
        <taxon>Fungi</taxon>
        <taxon>Fungi incertae sedis</taxon>
        <taxon>Chytridiomycota</taxon>
        <taxon>Chytridiomycota incertae sedis</taxon>
        <taxon>Chytridiomycetes</taxon>
        <taxon>Synchytriales</taxon>
        <taxon>Synchytriaceae</taxon>
        <taxon>Synchytrium</taxon>
    </lineage>
</organism>
<comment type="similarity">
    <text evidence="4 10">Belongs to the OST1 family.</text>
</comment>
<dbReference type="EMBL" id="QEAM01000774">
    <property type="protein sequence ID" value="TPX35205.1"/>
    <property type="molecule type" value="Genomic_DNA"/>
</dbReference>
<evidence type="ECO:0000313" key="12">
    <source>
        <dbReference type="Proteomes" id="UP000320475"/>
    </source>
</evidence>
<keyword evidence="11" id="KW-0808">Transferase</keyword>
<dbReference type="Proteomes" id="UP000320475">
    <property type="component" value="Unassembled WGS sequence"/>
</dbReference>
<dbReference type="GO" id="GO:0016740">
    <property type="term" value="F:transferase activity"/>
    <property type="evidence" value="ECO:0007669"/>
    <property type="project" value="UniProtKB-KW"/>
</dbReference>
<evidence type="ECO:0000313" key="11">
    <source>
        <dbReference type="EMBL" id="TPX35205.1"/>
    </source>
</evidence>
<accession>A0A507CCB3</accession>
<evidence type="ECO:0000256" key="8">
    <source>
        <dbReference type="ARBA" id="ARBA00022989"/>
    </source>
</evidence>
<reference evidence="11 12" key="1">
    <citation type="journal article" date="2019" name="Sci. Rep.">
        <title>Comparative genomics of chytrid fungi reveal insights into the obligate biotrophic and pathogenic lifestyle of Synchytrium endobioticum.</title>
        <authorList>
            <person name="van de Vossenberg B.T.L.H."/>
            <person name="Warris S."/>
            <person name="Nguyen H.D.T."/>
            <person name="van Gent-Pelzer M.P.E."/>
            <person name="Joly D.L."/>
            <person name="van de Geest H.C."/>
            <person name="Bonants P.J.M."/>
            <person name="Smith D.S."/>
            <person name="Levesque C.A."/>
            <person name="van der Lee T.A.J."/>
        </authorList>
    </citation>
    <scope>NUCLEOTIDE SEQUENCE [LARGE SCALE GENOMIC DNA]</scope>
    <source>
        <strain evidence="11 12">LEV6574</strain>
    </source>
</reference>
<evidence type="ECO:0000256" key="7">
    <source>
        <dbReference type="ARBA" id="ARBA00022824"/>
    </source>
</evidence>
<evidence type="ECO:0000256" key="1">
    <source>
        <dbReference type="ARBA" id="ARBA00002791"/>
    </source>
</evidence>
<keyword evidence="7 10" id="KW-0256">Endoplasmic reticulum</keyword>
<evidence type="ECO:0000256" key="10">
    <source>
        <dbReference type="RuleBase" id="RU361143"/>
    </source>
</evidence>
<evidence type="ECO:0000256" key="5">
    <source>
        <dbReference type="ARBA" id="ARBA00022692"/>
    </source>
</evidence>
<evidence type="ECO:0000256" key="3">
    <source>
        <dbReference type="ARBA" id="ARBA00004922"/>
    </source>
</evidence>
<feature type="chain" id="PRO_5021445764" description="Dolichyl-diphosphooligosaccharide--protein glycosyltransferase subunit 1" evidence="10">
    <location>
        <begin position="24"/>
        <end position="464"/>
    </location>
</feature>
<evidence type="ECO:0000256" key="6">
    <source>
        <dbReference type="ARBA" id="ARBA00022729"/>
    </source>
</evidence>
<comment type="function">
    <text evidence="1 10">Subunit of the oligosaccharyl transferase (OST) complex that catalyzes the initial transfer of a defined glycan (Glc(3)Man(9)GlcNAc(2) in eukaryotes) from the lipid carrier dolichol-pyrophosphate to an asparagine residue within an Asn-X-Ser/Thr consensus motif in nascent polypeptide chains, the first step in protein N-glycosylation. N-glycosylation occurs cotranslationally and the complex associates with the Sec61 complex at the channel-forming translocon complex that mediates protein translocation across the endoplasmic reticulum (ER). All subunits are required for a maximal enzyme activity.</text>
</comment>
<comment type="pathway">
    <text evidence="3 10">Protein modification; protein glycosylation.</text>
</comment>
<dbReference type="Pfam" id="PF04597">
    <property type="entry name" value="Ribophorin_I"/>
    <property type="match status" value="1"/>
</dbReference>
<dbReference type="AlphaFoldDB" id="A0A507CCB3"/>
<dbReference type="UniPathway" id="UPA00378"/>
<evidence type="ECO:0000256" key="4">
    <source>
        <dbReference type="ARBA" id="ARBA00008905"/>
    </source>
</evidence>
<feature type="signal peptide" evidence="10">
    <location>
        <begin position="1"/>
        <end position="23"/>
    </location>
</feature>
<dbReference type="PANTHER" id="PTHR21049:SF0">
    <property type="entry name" value="DOLICHYL-DIPHOSPHOOLIGOSACCHARIDE--PROTEIN GLYCOSYLTRANSFERASE SUBUNIT 1"/>
    <property type="match status" value="1"/>
</dbReference>